<dbReference type="Pfam" id="PF02551">
    <property type="entry name" value="Acyl_CoA_thio"/>
    <property type="match status" value="1"/>
</dbReference>
<dbReference type="OrthoDB" id="9781019at2"/>
<dbReference type="InterPro" id="IPR042171">
    <property type="entry name" value="Acyl-CoA_hotdog"/>
</dbReference>
<comment type="similarity">
    <text evidence="1">Belongs to the C/M/P thioester hydrolase family.</text>
</comment>
<dbReference type="GO" id="GO:0006637">
    <property type="term" value="P:acyl-CoA metabolic process"/>
    <property type="evidence" value="ECO:0007669"/>
    <property type="project" value="InterPro"/>
</dbReference>
<evidence type="ECO:0000313" key="5">
    <source>
        <dbReference type="EMBL" id="AQP44586.1"/>
    </source>
</evidence>
<evidence type="ECO:0000256" key="2">
    <source>
        <dbReference type="ARBA" id="ARBA00022801"/>
    </source>
</evidence>
<evidence type="ECO:0000256" key="1">
    <source>
        <dbReference type="ARBA" id="ARBA00006538"/>
    </source>
</evidence>
<feature type="domain" description="Acyl-CoA thioesterase-like N-terminal HotDog" evidence="4">
    <location>
        <begin position="33"/>
        <end position="109"/>
    </location>
</feature>
<dbReference type="STRING" id="1610493.RPIT_06965"/>
<dbReference type="GO" id="GO:0009062">
    <property type="term" value="P:fatty acid catabolic process"/>
    <property type="evidence" value="ECO:0007669"/>
    <property type="project" value="TreeGrafter"/>
</dbReference>
<evidence type="ECO:0000259" key="4">
    <source>
        <dbReference type="Pfam" id="PF13622"/>
    </source>
</evidence>
<dbReference type="GO" id="GO:0047617">
    <property type="term" value="F:fatty acyl-CoA hydrolase activity"/>
    <property type="evidence" value="ECO:0007669"/>
    <property type="project" value="InterPro"/>
</dbReference>
<sequence>MPKDVAELIALFDLTETGPLSFRGPVPNTRLQRLFGGQVLGQTLVAASLTVPDDRLIHSLNAYFLRPGAIDTPLDFEVEVMRDGSTFSNRRIIARQADRVIFEMTASFQTPEEGLDHSAAEPTDVAPPESCPPLGEVLRRRFGANVEFLSEWDALDVRLAARPDKAEAGGTMKAWVRTRQALPDEPLLHAAVLAYLSDITLLSVTTVPHEVEFLSPSMQAASIDHAMWFHRPVRVDEWLLYDMTSPSASHARGFAVGRLFQRGEAVASCAQEGLIRVLSD</sequence>
<dbReference type="PANTHER" id="PTHR11066">
    <property type="entry name" value="ACYL-COA THIOESTERASE"/>
    <property type="match status" value="1"/>
</dbReference>
<gene>
    <name evidence="5" type="ORF">RPIT_06965</name>
</gene>
<dbReference type="InterPro" id="IPR029069">
    <property type="entry name" value="HotDog_dom_sf"/>
</dbReference>
<dbReference type="RefSeq" id="WP_077341824.1">
    <property type="nucleotide sequence ID" value="NZ_CP019605.1"/>
</dbReference>
<accession>A0A1Q2CEQ5</accession>
<dbReference type="InterPro" id="IPR049449">
    <property type="entry name" value="TesB_ACOT8-like_N"/>
</dbReference>
<dbReference type="KEGG" id="tfl:RPIT_06965"/>
<protein>
    <submittedName>
        <fullName evidence="5">Uncharacterized protein</fullName>
    </submittedName>
</protein>
<evidence type="ECO:0000259" key="3">
    <source>
        <dbReference type="Pfam" id="PF02551"/>
    </source>
</evidence>
<keyword evidence="2" id="KW-0378">Hydrolase</keyword>
<dbReference type="AlphaFoldDB" id="A0A1Q2CEQ5"/>
<dbReference type="CDD" id="cd03444">
    <property type="entry name" value="Thioesterase_II_repeat1"/>
    <property type="match status" value="1"/>
</dbReference>
<organism evidence="5 6">
    <name type="scientific">Tessaracoccus flavus</name>
    <dbReference type="NCBI Taxonomy" id="1610493"/>
    <lineage>
        <taxon>Bacteria</taxon>
        <taxon>Bacillati</taxon>
        <taxon>Actinomycetota</taxon>
        <taxon>Actinomycetes</taxon>
        <taxon>Propionibacteriales</taxon>
        <taxon>Propionibacteriaceae</taxon>
        <taxon>Tessaracoccus</taxon>
    </lineage>
</organism>
<dbReference type="EMBL" id="CP019605">
    <property type="protein sequence ID" value="AQP44586.1"/>
    <property type="molecule type" value="Genomic_DNA"/>
</dbReference>
<keyword evidence="6" id="KW-1185">Reference proteome</keyword>
<dbReference type="SUPFAM" id="SSF54637">
    <property type="entry name" value="Thioesterase/thiol ester dehydrase-isomerase"/>
    <property type="match status" value="2"/>
</dbReference>
<name>A0A1Q2CEQ5_9ACTN</name>
<dbReference type="InterPro" id="IPR003703">
    <property type="entry name" value="Acyl_CoA_thio"/>
</dbReference>
<evidence type="ECO:0000313" key="6">
    <source>
        <dbReference type="Proteomes" id="UP000188324"/>
    </source>
</evidence>
<dbReference type="Proteomes" id="UP000188324">
    <property type="component" value="Chromosome"/>
</dbReference>
<feature type="domain" description="Acyl-CoA thioesterase 2 C-terminal" evidence="3">
    <location>
        <begin position="154"/>
        <end position="274"/>
    </location>
</feature>
<proteinExistence type="inferred from homology"/>
<dbReference type="PANTHER" id="PTHR11066:SF34">
    <property type="entry name" value="ACYL-COENZYME A THIOESTERASE 8"/>
    <property type="match status" value="1"/>
</dbReference>
<dbReference type="CDD" id="cd03445">
    <property type="entry name" value="Thioesterase_II_repeat2"/>
    <property type="match status" value="1"/>
</dbReference>
<dbReference type="InterPro" id="IPR025652">
    <property type="entry name" value="TesB_C"/>
</dbReference>
<dbReference type="Pfam" id="PF13622">
    <property type="entry name" value="4HBT_3"/>
    <property type="match status" value="1"/>
</dbReference>
<reference evidence="5 6" key="1">
    <citation type="journal article" date="2016" name="Int. J. Syst. Evol. Microbiol.">
        <title>Tessaracoccus flavus sp. nov., isolated from the drainage system of a lindane-producing factory.</title>
        <authorList>
            <person name="Kumari R."/>
            <person name="Singh P."/>
            <person name="Schumann P."/>
            <person name="Lal R."/>
        </authorList>
    </citation>
    <scope>NUCLEOTIDE SEQUENCE [LARGE SCALE GENOMIC DNA]</scope>
    <source>
        <strain evidence="5 6">RP1T</strain>
    </source>
</reference>
<dbReference type="Gene3D" id="2.40.160.210">
    <property type="entry name" value="Acyl-CoA thioesterase, double hotdog domain"/>
    <property type="match status" value="1"/>
</dbReference>